<accession>A0A3R9SGM8</accession>
<dbReference type="AlphaFoldDB" id="A0A3R9SGM8"/>
<evidence type="ECO:0000313" key="3">
    <source>
        <dbReference type="Proteomes" id="UP000280073"/>
    </source>
</evidence>
<sequence length="119" mass="13695">MNGLNKPLYRRRISEIYVQLLFEYLEKLGHDPEKVLGEPWPKADSNHLEGVDIDHWESLLIIAKDYLNDPFIGLHVGQTITAQHLGVLGSVFLACENLGAVLERFERYQRLVYDVYPAT</sequence>
<gene>
    <name evidence="2" type="ORF">EA686_14830</name>
</gene>
<feature type="domain" description="HTH-type transcriptional regulator AraC-type N-terminal" evidence="1">
    <location>
        <begin position="50"/>
        <end position="114"/>
    </location>
</feature>
<reference evidence="2 3" key="1">
    <citation type="submission" date="2018-10" db="EMBL/GenBank/DDBJ databases">
        <title>GWAS and RNA-Seq identify cryptic mechanisms of antimicrobial resistance in Acinetobacter baumannii.</title>
        <authorList>
            <person name="Sahl J.W."/>
        </authorList>
    </citation>
    <scope>NUCLEOTIDE SEQUENCE [LARGE SCALE GENOMIC DNA]</scope>
    <source>
        <strain evidence="2 3">TG28175</strain>
    </source>
</reference>
<evidence type="ECO:0000313" key="2">
    <source>
        <dbReference type="EMBL" id="RSR52517.1"/>
    </source>
</evidence>
<comment type="caution">
    <text evidence="2">The sequence shown here is derived from an EMBL/GenBank/DDBJ whole genome shotgun (WGS) entry which is preliminary data.</text>
</comment>
<dbReference type="EMBL" id="RFDI01000824">
    <property type="protein sequence ID" value="RSR52517.1"/>
    <property type="molecule type" value="Genomic_DNA"/>
</dbReference>
<proteinExistence type="predicted"/>
<protein>
    <submittedName>
        <fullName evidence="2">AraC family transcriptional regulator</fullName>
    </submittedName>
</protein>
<feature type="non-terminal residue" evidence="2">
    <location>
        <position position="119"/>
    </location>
</feature>
<dbReference type="Pfam" id="PF12625">
    <property type="entry name" value="Arabinose_bd"/>
    <property type="match status" value="1"/>
</dbReference>
<dbReference type="InterPro" id="IPR032687">
    <property type="entry name" value="AraC-type_N"/>
</dbReference>
<organism evidence="2 3">
    <name type="scientific">Acinetobacter baumannii</name>
    <dbReference type="NCBI Taxonomy" id="470"/>
    <lineage>
        <taxon>Bacteria</taxon>
        <taxon>Pseudomonadati</taxon>
        <taxon>Pseudomonadota</taxon>
        <taxon>Gammaproteobacteria</taxon>
        <taxon>Moraxellales</taxon>
        <taxon>Moraxellaceae</taxon>
        <taxon>Acinetobacter</taxon>
        <taxon>Acinetobacter calcoaceticus/baumannii complex</taxon>
    </lineage>
</organism>
<dbReference type="Proteomes" id="UP000280073">
    <property type="component" value="Unassembled WGS sequence"/>
</dbReference>
<name>A0A3R9SGM8_ACIBA</name>
<evidence type="ECO:0000259" key="1">
    <source>
        <dbReference type="Pfam" id="PF12625"/>
    </source>
</evidence>